<accession>A0A0N5A7A8</accession>
<dbReference type="InterPro" id="IPR040213">
    <property type="entry name" value="GIR2-like"/>
</dbReference>
<dbReference type="AlphaFoldDB" id="A0A0N5A7A8"/>
<dbReference type="STRING" id="131310.A0A0N5A7A8"/>
<dbReference type="Pfam" id="PF05773">
    <property type="entry name" value="RWD"/>
    <property type="match status" value="1"/>
</dbReference>
<sequence>MDYKETQEMELEALEAIYSEELEILNTEYPNIHLKITLNSHGEGIVDAHDSIEPFNTILEMKLNDKYPDVIPEISIRNLEDLFDEERVGKIVSDLNAISEENLGMNMIYTIVSGLQDIIGQLSKELKKRAEDEFEAKLKAAEEEENKVIEGTTVTVENFNAWNKKFIAEMYELKNAEQKAKEAALQGKLTGKQQFLKDSTLFNSDLTLLVNELNDEEISSGVNDKNEEAVDIDESLFNVDDEDLELLSSDED</sequence>
<evidence type="ECO:0000313" key="3">
    <source>
        <dbReference type="WBParaSite" id="PTRK_0001789400.1"/>
    </source>
</evidence>
<dbReference type="PANTHER" id="PTHR12292">
    <property type="entry name" value="RWD DOMAIN-CONTAINING PROTEIN"/>
    <property type="match status" value="1"/>
</dbReference>
<feature type="domain" description="RWD" evidence="1">
    <location>
        <begin position="9"/>
        <end position="122"/>
    </location>
</feature>
<dbReference type="PROSITE" id="PS50908">
    <property type="entry name" value="RWD"/>
    <property type="match status" value="1"/>
</dbReference>
<dbReference type="InterPro" id="IPR006575">
    <property type="entry name" value="RWD_dom"/>
</dbReference>
<dbReference type="SUPFAM" id="SSF54495">
    <property type="entry name" value="UBC-like"/>
    <property type="match status" value="1"/>
</dbReference>
<dbReference type="Gene3D" id="3.10.110.10">
    <property type="entry name" value="Ubiquitin Conjugating Enzyme"/>
    <property type="match status" value="1"/>
</dbReference>
<name>A0A0N5A7A8_PARTI</name>
<dbReference type="SMART" id="SM00591">
    <property type="entry name" value="RWD"/>
    <property type="match status" value="1"/>
</dbReference>
<keyword evidence="2" id="KW-1185">Reference proteome</keyword>
<dbReference type="InterPro" id="IPR016135">
    <property type="entry name" value="UBQ-conjugating_enzyme/RWD"/>
</dbReference>
<evidence type="ECO:0000259" key="1">
    <source>
        <dbReference type="PROSITE" id="PS50908"/>
    </source>
</evidence>
<organism evidence="2 3">
    <name type="scientific">Parastrongyloides trichosuri</name>
    <name type="common">Possum-specific nematode worm</name>
    <dbReference type="NCBI Taxonomy" id="131310"/>
    <lineage>
        <taxon>Eukaryota</taxon>
        <taxon>Metazoa</taxon>
        <taxon>Ecdysozoa</taxon>
        <taxon>Nematoda</taxon>
        <taxon>Chromadorea</taxon>
        <taxon>Rhabditida</taxon>
        <taxon>Tylenchina</taxon>
        <taxon>Panagrolaimomorpha</taxon>
        <taxon>Strongyloidoidea</taxon>
        <taxon>Strongyloididae</taxon>
        <taxon>Parastrongyloides</taxon>
    </lineage>
</organism>
<proteinExistence type="predicted"/>
<protein>
    <submittedName>
        <fullName evidence="3">RWD domain-containing protein</fullName>
    </submittedName>
</protein>
<dbReference type="WBParaSite" id="PTRK_0001789400.1">
    <property type="protein sequence ID" value="PTRK_0001789400.1"/>
    <property type="gene ID" value="PTRK_0001789400"/>
</dbReference>
<evidence type="ECO:0000313" key="2">
    <source>
        <dbReference type="Proteomes" id="UP000038045"/>
    </source>
</evidence>
<dbReference type="Proteomes" id="UP000038045">
    <property type="component" value="Unplaced"/>
</dbReference>
<reference evidence="3" key="1">
    <citation type="submission" date="2017-02" db="UniProtKB">
        <authorList>
            <consortium name="WormBaseParasite"/>
        </authorList>
    </citation>
    <scope>IDENTIFICATION</scope>
</reference>